<reference evidence="1 2" key="1">
    <citation type="submission" date="2015-11" db="EMBL/GenBank/DDBJ databases">
        <authorList>
            <person name="Zhang Y."/>
            <person name="Guo Z."/>
        </authorList>
    </citation>
    <scope>NUCLEOTIDE SEQUENCE [LARGE SCALE GENOMIC DNA]</scope>
    <source>
        <strain evidence="1 2">KCTC 12086</strain>
    </source>
</reference>
<evidence type="ECO:0000313" key="1">
    <source>
        <dbReference type="EMBL" id="ALO42853.1"/>
    </source>
</evidence>
<evidence type="ECO:0000313" key="2">
    <source>
        <dbReference type="Proteomes" id="UP000061457"/>
    </source>
</evidence>
<dbReference type="KEGG" id="pphe:PP2015_2360"/>
<dbReference type="OrthoDB" id="9797833at2"/>
<sequence length="413" mass="47236">MVADTHLQFTLQHQFFDVLLDKISSLICLESLAHSHYHRFINQQQEISRCGARVLYGGKFYQLSNGTKTLYEAILLTNDSEPLFASLAEIEFFLKKHSMHATFIELAASQTVLPCFYKKNMSLVTASLLQQWFNFGPFGFHIEWLKEMPNYNASYITRALLYLDKSLSEKDWLLGYGLHSNIMPISDNHPTIHQIMNSLDICRPICILDAHLPIAYVNDITAELIFNQLKGNSPFKHFEAFKRLLDEQGGLFDQQLLWLIDIFPEEQLRQQASHLLTTIDDILYKSKEAGFSSLLVNDTHKFSKQVIDYYQQYALPVKVVSDAINDGDYEVHISPEYPVEPLSPLRTLFTTLKNQAINKKQPQSLQTICAAMQNGVTDDGGYVVLSEDPFNVYKEDLLSIHVLGKVDTIDRVS</sequence>
<accession>A0A0S2K463</accession>
<keyword evidence="2" id="KW-1185">Reference proteome</keyword>
<protein>
    <submittedName>
        <fullName evidence="1">Uncharacterized protein</fullName>
    </submittedName>
</protein>
<dbReference type="Proteomes" id="UP000061457">
    <property type="component" value="Chromosome I"/>
</dbReference>
<dbReference type="RefSeq" id="WP_157599087.1">
    <property type="nucleotide sequence ID" value="NZ_CP013187.1"/>
</dbReference>
<proteinExistence type="predicted"/>
<dbReference type="AlphaFoldDB" id="A0A0S2K463"/>
<organism evidence="1 2">
    <name type="scientific">Pseudoalteromonas phenolica</name>
    <dbReference type="NCBI Taxonomy" id="161398"/>
    <lineage>
        <taxon>Bacteria</taxon>
        <taxon>Pseudomonadati</taxon>
        <taxon>Pseudomonadota</taxon>
        <taxon>Gammaproteobacteria</taxon>
        <taxon>Alteromonadales</taxon>
        <taxon>Pseudoalteromonadaceae</taxon>
        <taxon>Pseudoalteromonas</taxon>
    </lineage>
</organism>
<gene>
    <name evidence="1" type="ORF">PP2015_2360</name>
</gene>
<dbReference type="EMBL" id="CP013187">
    <property type="protein sequence ID" value="ALO42853.1"/>
    <property type="molecule type" value="Genomic_DNA"/>
</dbReference>
<dbReference type="STRING" id="161398.PP2015_2360"/>
<dbReference type="PATRIC" id="fig|161398.10.peg.2407"/>
<name>A0A0S2K463_9GAMM</name>